<dbReference type="SUPFAM" id="SSF56300">
    <property type="entry name" value="Metallo-dependent phosphatases"/>
    <property type="match status" value="1"/>
</dbReference>
<gene>
    <name evidence="2" type="ORF">KTT_48460</name>
</gene>
<accession>A0A402A770</accession>
<keyword evidence="3" id="KW-1185">Reference proteome</keyword>
<protein>
    <recommendedName>
        <fullName evidence="1">Calcineurin-like phosphoesterase domain-containing protein</fullName>
    </recommendedName>
</protein>
<sequence length="358" mass="40946">MHHPFVNPAVSLDALSAFAKHDQLELPTTYLAALDAVSNVLPQRGSLLELQDLPTIIIPDLHARREMLVTILGTRFSEGPLSGYSIFELLQQGRLQVVCVGDIVHSEKRDHWVVNLDGEWTPELLEREMTYSLGMGAMIMYLKICYPQHFHCLRGNHDDMAMEMGPYRKFVGLKCNDQKEVIEIDGKPVFTADKGESGIVKDWVLTREGWGETFLDAWTRFERALPLFAQGNYYVVTHTLPLIPLSRAELQNPERPREVVKELTSSRGIHPTALEETLDNLGIREKVQRWFYGHTPVPEKHNGGKYEEDLEGLLIRLNNPEKYVFAYVPIAKSEQPFVPTRDIYIKSPEEENTWHLTS</sequence>
<evidence type="ECO:0000259" key="1">
    <source>
        <dbReference type="Pfam" id="PF00149"/>
    </source>
</evidence>
<organism evidence="2 3">
    <name type="scientific">Tengunoibacter tsumagoiensis</name>
    <dbReference type="NCBI Taxonomy" id="2014871"/>
    <lineage>
        <taxon>Bacteria</taxon>
        <taxon>Bacillati</taxon>
        <taxon>Chloroflexota</taxon>
        <taxon>Ktedonobacteria</taxon>
        <taxon>Ktedonobacterales</taxon>
        <taxon>Dictyobacteraceae</taxon>
        <taxon>Tengunoibacter</taxon>
    </lineage>
</organism>
<evidence type="ECO:0000313" key="2">
    <source>
        <dbReference type="EMBL" id="GCE14987.1"/>
    </source>
</evidence>
<name>A0A402A770_9CHLR</name>
<dbReference type="Gene3D" id="3.60.21.10">
    <property type="match status" value="1"/>
</dbReference>
<dbReference type="RefSeq" id="WP_161975719.1">
    <property type="nucleotide sequence ID" value="NZ_BIFR01000002.1"/>
</dbReference>
<evidence type="ECO:0000313" key="3">
    <source>
        <dbReference type="Proteomes" id="UP000287352"/>
    </source>
</evidence>
<proteinExistence type="predicted"/>
<dbReference type="EMBL" id="BIFR01000002">
    <property type="protein sequence ID" value="GCE14987.1"/>
    <property type="molecule type" value="Genomic_DNA"/>
</dbReference>
<dbReference type="Pfam" id="PF00149">
    <property type="entry name" value="Metallophos"/>
    <property type="match status" value="1"/>
</dbReference>
<reference evidence="3" key="1">
    <citation type="submission" date="2018-12" db="EMBL/GenBank/DDBJ databases">
        <title>Tengunoibacter tsumagoiensis gen. nov., sp. nov., Dictyobacter kobayashii sp. nov., D. alpinus sp. nov., and D. joshuensis sp. nov. and description of Dictyobacteraceae fam. nov. within the order Ktedonobacterales isolated from Tengu-no-mugimeshi.</title>
        <authorList>
            <person name="Wang C.M."/>
            <person name="Zheng Y."/>
            <person name="Sakai Y."/>
            <person name="Toyoda A."/>
            <person name="Minakuchi Y."/>
            <person name="Abe K."/>
            <person name="Yokota A."/>
            <person name="Yabe S."/>
        </authorList>
    </citation>
    <scope>NUCLEOTIDE SEQUENCE [LARGE SCALE GENOMIC DNA]</scope>
    <source>
        <strain evidence="3">Uno3</strain>
    </source>
</reference>
<dbReference type="InterPro" id="IPR029052">
    <property type="entry name" value="Metallo-depent_PP-like"/>
</dbReference>
<dbReference type="Proteomes" id="UP000287352">
    <property type="component" value="Unassembled WGS sequence"/>
</dbReference>
<dbReference type="GO" id="GO:0016787">
    <property type="term" value="F:hydrolase activity"/>
    <property type="evidence" value="ECO:0007669"/>
    <property type="project" value="InterPro"/>
</dbReference>
<feature type="domain" description="Calcineurin-like phosphoesterase" evidence="1">
    <location>
        <begin position="54"/>
        <end position="298"/>
    </location>
</feature>
<dbReference type="InterPro" id="IPR004843">
    <property type="entry name" value="Calcineurin-like_PHP"/>
</dbReference>
<dbReference type="AlphaFoldDB" id="A0A402A770"/>
<comment type="caution">
    <text evidence="2">The sequence shown here is derived from an EMBL/GenBank/DDBJ whole genome shotgun (WGS) entry which is preliminary data.</text>
</comment>